<dbReference type="AlphaFoldDB" id="A0A4U0FB46"/>
<dbReference type="Pfam" id="PF00672">
    <property type="entry name" value="HAMP"/>
    <property type="match status" value="1"/>
</dbReference>
<evidence type="ECO:0000256" key="7">
    <source>
        <dbReference type="SAM" id="Phobius"/>
    </source>
</evidence>
<evidence type="ECO:0000256" key="6">
    <source>
        <dbReference type="PROSITE-ProRule" id="PRU00284"/>
    </source>
</evidence>
<feature type="domain" description="HAMP" evidence="9">
    <location>
        <begin position="71"/>
        <end position="123"/>
    </location>
</feature>
<keyword evidence="7" id="KW-1133">Transmembrane helix</keyword>
<evidence type="ECO:0000256" key="2">
    <source>
        <dbReference type="ARBA" id="ARBA00022475"/>
    </source>
</evidence>
<dbReference type="Pfam" id="PF00015">
    <property type="entry name" value="MCPsignal"/>
    <property type="match status" value="1"/>
</dbReference>
<dbReference type="CDD" id="cd06225">
    <property type="entry name" value="HAMP"/>
    <property type="match status" value="1"/>
</dbReference>
<dbReference type="SMART" id="SM00304">
    <property type="entry name" value="HAMP"/>
    <property type="match status" value="1"/>
</dbReference>
<keyword evidence="3 7" id="KW-0472">Membrane</keyword>
<dbReference type="PROSITE" id="PS50111">
    <property type="entry name" value="CHEMOTAXIS_TRANSDUC_2"/>
    <property type="match status" value="1"/>
</dbReference>
<dbReference type="InterPro" id="IPR003660">
    <property type="entry name" value="HAMP_dom"/>
</dbReference>
<dbReference type="GO" id="GO:0005886">
    <property type="term" value="C:plasma membrane"/>
    <property type="evidence" value="ECO:0007669"/>
    <property type="project" value="UniProtKB-SubCell"/>
</dbReference>
<dbReference type="PANTHER" id="PTHR32089:SF112">
    <property type="entry name" value="LYSOZYME-LIKE PROTEIN-RELATED"/>
    <property type="match status" value="1"/>
</dbReference>
<feature type="transmembrane region" description="Helical" evidence="7">
    <location>
        <begin position="46"/>
        <end position="70"/>
    </location>
</feature>
<comment type="similarity">
    <text evidence="5">Belongs to the methyl-accepting chemotaxis (MCP) protein family.</text>
</comment>
<dbReference type="SUPFAM" id="SSF58104">
    <property type="entry name" value="Methyl-accepting chemotaxis protein (MCP) signaling domain"/>
    <property type="match status" value="1"/>
</dbReference>
<proteinExistence type="inferred from homology"/>
<keyword evidence="4 6" id="KW-0807">Transducer</keyword>
<gene>
    <name evidence="10" type="ORF">E5161_11380</name>
</gene>
<accession>A0A4U0FB46</accession>
<feature type="domain" description="Methyl-accepting transducer" evidence="8">
    <location>
        <begin position="142"/>
        <end position="378"/>
    </location>
</feature>
<evidence type="ECO:0000313" key="11">
    <source>
        <dbReference type="Proteomes" id="UP000309673"/>
    </source>
</evidence>
<keyword evidence="11" id="KW-1185">Reference proteome</keyword>
<dbReference type="OrthoDB" id="107771at2"/>
<dbReference type="PANTHER" id="PTHR32089">
    <property type="entry name" value="METHYL-ACCEPTING CHEMOTAXIS PROTEIN MCPB"/>
    <property type="match status" value="1"/>
</dbReference>
<evidence type="ECO:0000256" key="1">
    <source>
        <dbReference type="ARBA" id="ARBA00004236"/>
    </source>
</evidence>
<dbReference type="InterPro" id="IPR004089">
    <property type="entry name" value="MCPsignal_dom"/>
</dbReference>
<name>A0A4U0FB46_9BACL</name>
<organism evidence="10 11">
    <name type="scientific">Cohnella pontilimi</name>
    <dbReference type="NCBI Taxonomy" id="2564100"/>
    <lineage>
        <taxon>Bacteria</taxon>
        <taxon>Bacillati</taxon>
        <taxon>Bacillota</taxon>
        <taxon>Bacilli</taxon>
        <taxon>Bacillales</taxon>
        <taxon>Paenibacillaceae</taxon>
        <taxon>Cohnella</taxon>
    </lineage>
</organism>
<keyword evidence="7" id="KW-0812">Transmembrane</keyword>
<evidence type="ECO:0000256" key="3">
    <source>
        <dbReference type="ARBA" id="ARBA00023136"/>
    </source>
</evidence>
<feature type="transmembrane region" description="Helical" evidence="7">
    <location>
        <begin position="20"/>
        <end position="40"/>
    </location>
</feature>
<evidence type="ECO:0000259" key="9">
    <source>
        <dbReference type="PROSITE" id="PS50885"/>
    </source>
</evidence>
<dbReference type="RefSeq" id="WP_136777933.1">
    <property type="nucleotide sequence ID" value="NZ_SUPK01000005.1"/>
</dbReference>
<protein>
    <submittedName>
        <fullName evidence="10">Methyl-accepting chemotaxis protein</fullName>
    </submittedName>
</protein>
<evidence type="ECO:0000313" key="10">
    <source>
        <dbReference type="EMBL" id="TJY41798.1"/>
    </source>
</evidence>
<comment type="subcellular location">
    <subcellularLocation>
        <location evidence="1">Cell membrane</location>
    </subcellularLocation>
</comment>
<dbReference type="Gene3D" id="1.10.287.950">
    <property type="entry name" value="Methyl-accepting chemotaxis protein"/>
    <property type="match status" value="1"/>
</dbReference>
<dbReference type="GO" id="GO:0007165">
    <property type="term" value="P:signal transduction"/>
    <property type="evidence" value="ECO:0007669"/>
    <property type="project" value="UniProtKB-KW"/>
</dbReference>
<reference evidence="10 11" key="1">
    <citation type="submission" date="2019-04" db="EMBL/GenBank/DDBJ databases">
        <title>Cohnella sp. nov., isolated from soil.</title>
        <authorList>
            <person name="Kim W."/>
        </authorList>
    </citation>
    <scope>NUCLEOTIDE SEQUENCE [LARGE SCALE GENOMIC DNA]</scope>
    <source>
        <strain evidence="10 11">CAU 1483</strain>
    </source>
</reference>
<comment type="caution">
    <text evidence="10">The sequence shown here is derived from an EMBL/GenBank/DDBJ whole genome shotgun (WGS) entry which is preliminary data.</text>
</comment>
<evidence type="ECO:0000259" key="8">
    <source>
        <dbReference type="PROSITE" id="PS50111"/>
    </source>
</evidence>
<evidence type="ECO:0000256" key="5">
    <source>
        <dbReference type="ARBA" id="ARBA00029447"/>
    </source>
</evidence>
<dbReference type="Proteomes" id="UP000309673">
    <property type="component" value="Unassembled WGS sequence"/>
</dbReference>
<keyword evidence="2" id="KW-1003">Cell membrane</keyword>
<dbReference type="EMBL" id="SUPK01000005">
    <property type="protein sequence ID" value="TJY41798.1"/>
    <property type="molecule type" value="Genomic_DNA"/>
</dbReference>
<evidence type="ECO:0000256" key="4">
    <source>
        <dbReference type="ARBA" id="ARBA00023224"/>
    </source>
</evidence>
<dbReference type="PROSITE" id="PS50885">
    <property type="entry name" value="HAMP"/>
    <property type="match status" value="1"/>
</dbReference>
<dbReference type="SMART" id="SM00283">
    <property type="entry name" value="MA"/>
    <property type="match status" value="1"/>
</dbReference>
<sequence>MSTANEAKAVSLPRYLSRTVIPAVIGAGVLAAGLLYANGIKPENSGFWPGVGTMAVAGALLGVLIGYLNYRRFVSPMNSIIQHIRRMADGDLSHQLDISRIGMLGPIGESVNRLTDNLGNVMAEANRTSEQVSTLSESLKVTTRENTAALQQVAASIQQTAGENHTQAQDMDSVQESVSGIHHLVTDIADKTGAVSDTAAQMTAEAEAGRKALQEVVAQMNQIQKSVSASQSTVHVLNERMQAIGEIMGVITLIASQTNLLALNAAIEATRAGENGRGFVVVSTEIRKLADQSHGAIAKISDILEAIEQDSSKSTRLLDQESEEVAVGIQLIGQTSRMLDNIHRLTGQVAESVQSVSQEIGTIASRSLDSREHMERMTGRIRFSFAETDNAAAVIEELLASTENIQSVMEQLHETAVALEQHIREFQS</sequence>